<evidence type="ECO:0000313" key="3">
    <source>
        <dbReference type="Proteomes" id="UP000299102"/>
    </source>
</evidence>
<accession>A0A4C1XSK7</accession>
<comment type="caution">
    <text evidence="2">The sequence shown here is derived from an EMBL/GenBank/DDBJ whole genome shotgun (WGS) entry which is preliminary data.</text>
</comment>
<dbReference type="AlphaFoldDB" id="A0A4C1XSK7"/>
<protein>
    <submittedName>
        <fullName evidence="2">Uncharacterized protein</fullName>
    </submittedName>
</protein>
<name>A0A4C1XSK7_EUMVA</name>
<feature type="region of interest" description="Disordered" evidence="1">
    <location>
        <begin position="139"/>
        <end position="170"/>
    </location>
</feature>
<proteinExistence type="predicted"/>
<evidence type="ECO:0000313" key="2">
    <source>
        <dbReference type="EMBL" id="GBP66033.1"/>
    </source>
</evidence>
<dbReference type="EMBL" id="BGZK01000945">
    <property type="protein sequence ID" value="GBP66033.1"/>
    <property type="molecule type" value="Genomic_DNA"/>
</dbReference>
<reference evidence="2 3" key="1">
    <citation type="journal article" date="2019" name="Commun. Biol.">
        <title>The bagworm genome reveals a unique fibroin gene that provides high tensile strength.</title>
        <authorList>
            <person name="Kono N."/>
            <person name="Nakamura H."/>
            <person name="Ohtoshi R."/>
            <person name="Tomita M."/>
            <person name="Numata K."/>
            <person name="Arakawa K."/>
        </authorList>
    </citation>
    <scope>NUCLEOTIDE SEQUENCE [LARGE SCALE GENOMIC DNA]</scope>
</reference>
<sequence>MLNGMRSPYTRPSLAYSARRFGYGVYLVNSDLWSGLYILQHRGLETTRLTFAMWCLAFGRRTIDKCPQRRLGINIPNAHKYAHSDLNHTQRTRLFVGRGWPLSLKPPYPSYMRKASRCTYDQERNGIRFNNETEIRVKSGTGVRKLRPEPSSEFKTRPEPSSEFKTRPESSSEAKWTLGRFRCHSLAYRAVTSVRRLVPPRAPVAGRRGGAPAYGTTGRVRDPGLFLFREYLHTHPFRQIGSRPTRKQCMLTNEESS</sequence>
<dbReference type="Proteomes" id="UP000299102">
    <property type="component" value="Unassembled WGS sequence"/>
</dbReference>
<gene>
    <name evidence="2" type="ORF">EVAR_47533_1</name>
</gene>
<feature type="compositionally biased region" description="Basic and acidic residues" evidence="1">
    <location>
        <begin position="146"/>
        <end position="170"/>
    </location>
</feature>
<keyword evidence="3" id="KW-1185">Reference proteome</keyword>
<evidence type="ECO:0000256" key="1">
    <source>
        <dbReference type="SAM" id="MobiDB-lite"/>
    </source>
</evidence>
<organism evidence="2 3">
    <name type="scientific">Eumeta variegata</name>
    <name type="common">Bagworm moth</name>
    <name type="synonym">Eumeta japonica</name>
    <dbReference type="NCBI Taxonomy" id="151549"/>
    <lineage>
        <taxon>Eukaryota</taxon>
        <taxon>Metazoa</taxon>
        <taxon>Ecdysozoa</taxon>
        <taxon>Arthropoda</taxon>
        <taxon>Hexapoda</taxon>
        <taxon>Insecta</taxon>
        <taxon>Pterygota</taxon>
        <taxon>Neoptera</taxon>
        <taxon>Endopterygota</taxon>
        <taxon>Lepidoptera</taxon>
        <taxon>Glossata</taxon>
        <taxon>Ditrysia</taxon>
        <taxon>Tineoidea</taxon>
        <taxon>Psychidae</taxon>
        <taxon>Oiketicinae</taxon>
        <taxon>Eumeta</taxon>
    </lineage>
</organism>